<evidence type="ECO:0000256" key="1">
    <source>
        <dbReference type="ARBA" id="ARBA00009477"/>
    </source>
</evidence>
<evidence type="ECO:0000313" key="6">
    <source>
        <dbReference type="EMBL" id="KGN92061.1"/>
    </source>
</evidence>
<dbReference type="PANTHER" id="PTHR30469">
    <property type="entry name" value="MULTIDRUG RESISTANCE PROTEIN MDTA"/>
    <property type="match status" value="1"/>
</dbReference>
<dbReference type="InterPro" id="IPR058625">
    <property type="entry name" value="MdtA-like_BSH"/>
</dbReference>
<dbReference type="PROSITE" id="PS51257">
    <property type="entry name" value="PROKAR_LIPOPROTEIN"/>
    <property type="match status" value="1"/>
</dbReference>
<comment type="similarity">
    <text evidence="1">Belongs to the membrane fusion protein (MFP) (TC 8.A.1) family.</text>
</comment>
<evidence type="ECO:0000259" key="3">
    <source>
        <dbReference type="Pfam" id="PF25917"/>
    </source>
</evidence>
<feature type="signal peptide" evidence="2">
    <location>
        <begin position="1"/>
        <end position="18"/>
    </location>
</feature>
<dbReference type="Pfam" id="PF25917">
    <property type="entry name" value="BSH_RND"/>
    <property type="match status" value="1"/>
</dbReference>
<feature type="chain" id="PRO_5045242039" description="RND family efflux transporter, MFP subunit" evidence="2">
    <location>
        <begin position="19"/>
        <end position="336"/>
    </location>
</feature>
<dbReference type="InterPro" id="IPR058792">
    <property type="entry name" value="Beta-barrel_RND_2"/>
</dbReference>
<dbReference type="InterPro" id="IPR006143">
    <property type="entry name" value="RND_pump_MFP"/>
</dbReference>
<evidence type="ECO:0000259" key="4">
    <source>
        <dbReference type="Pfam" id="PF25954"/>
    </source>
</evidence>
<name>A0ABR4XKR2_9PORP</name>
<gene>
    <name evidence="6" type="ORF">HQ43_08435</name>
</gene>
<feature type="domain" description="YknX-like C-terminal permuted SH3-like" evidence="5">
    <location>
        <begin position="280"/>
        <end position="335"/>
    </location>
</feature>
<dbReference type="Pfam" id="PF25954">
    <property type="entry name" value="Beta-barrel_RND_2"/>
    <property type="match status" value="1"/>
</dbReference>
<dbReference type="Gene3D" id="1.10.287.470">
    <property type="entry name" value="Helix hairpin bin"/>
    <property type="match status" value="1"/>
</dbReference>
<dbReference type="InterPro" id="IPR058637">
    <property type="entry name" value="YknX-like_C"/>
</dbReference>
<keyword evidence="7" id="KW-1185">Reference proteome</keyword>
<dbReference type="PANTHER" id="PTHR30469:SF15">
    <property type="entry name" value="HLYD FAMILY OF SECRETION PROTEINS"/>
    <property type="match status" value="1"/>
</dbReference>
<accession>A0ABR4XKR2</accession>
<evidence type="ECO:0008006" key="8">
    <source>
        <dbReference type="Google" id="ProtNLM"/>
    </source>
</evidence>
<evidence type="ECO:0000256" key="2">
    <source>
        <dbReference type="SAM" id="SignalP"/>
    </source>
</evidence>
<dbReference type="Gene3D" id="2.40.50.100">
    <property type="match status" value="1"/>
</dbReference>
<reference evidence="6 7" key="1">
    <citation type="submission" date="2014-08" db="EMBL/GenBank/DDBJ databases">
        <title>Porphyromonas canoris strain:OH2762 Genome sequencing.</title>
        <authorList>
            <person name="Wallis C."/>
            <person name="Deusch O."/>
            <person name="O'Flynn C."/>
            <person name="Davis I."/>
            <person name="Jospin G."/>
            <person name="Darling A.E."/>
            <person name="Coil D.A."/>
            <person name="Alexiev A."/>
            <person name="Horsfall A."/>
            <person name="Kirkwood N."/>
            <person name="Harris S."/>
            <person name="Eisen J.A."/>
        </authorList>
    </citation>
    <scope>NUCLEOTIDE SEQUENCE [LARGE SCALE GENOMIC DNA]</scope>
    <source>
        <strain evidence="7">COT-108 OH2762</strain>
    </source>
</reference>
<dbReference type="RefSeq" id="WP_036791935.1">
    <property type="nucleotide sequence ID" value="NZ_JQZV01000013.1"/>
</dbReference>
<dbReference type="Pfam" id="PF25989">
    <property type="entry name" value="YknX_C"/>
    <property type="match status" value="1"/>
</dbReference>
<dbReference type="Gene3D" id="2.40.420.20">
    <property type="match status" value="1"/>
</dbReference>
<evidence type="ECO:0000259" key="5">
    <source>
        <dbReference type="Pfam" id="PF25989"/>
    </source>
</evidence>
<keyword evidence="2" id="KW-0732">Signal</keyword>
<comment type="caution">
    <text evidence="6">The sequence shown here is derived from an EMBL/GenBank/DDBJ whole genome shotgun (WGS) entry which is preliminary data.</text>
</comment>
<dbReference type="Gene3D" id="2.40.30.170">
    <property type="match status" value="1"/>
</dbReference>
<protein>
    <recommendedName>
        <fullName evidence="8">RND family efflux transporter, MFP subunit</fullName>
    </recommendedName>
</protein>
<organism evidence="6 7">
    <name type="scientific">Porphyromonas canoris</name>
    <dbReference type="NCBI Taxonomy" id="36875"/>
    <lineage>
        <taxon>Bacteria</taxon>
        <taxon>Pseudomonadati</taxon>
        <taxon>Bacteroidota</taxon>
        <taxon>Bacteroidia</taxon>
        <taxon>Bacteroidales</taxon>
        <taxon>Porphyromonadaceae</taxon>
        <taxon>Porphyromonas</taxon>
    </lineage>
</organism>
<proteinExistence type="inferred from homology"/>
<dbReference type="NCBIfam" id="TIGR01730">
    <property type="entry name" value="RND_mfp"/>
    <property type="match status" value="1"/>
</dbReference>
<dbReference type="Proteomes" id="UP000030101">
    <property type="component" value="Unassembled WGS sequence"/>
</dbReference>
<feature type="domain" description="CusB-like beta-barrel" evidence="4">
    <location>
        <begin position="190"/>
        <end position="259"/>
    </location>
</feature>
<feature type="domain" description="Multidrug resistance protein MdtA-like barrel-sandwich hybrid" evidence="3">
    <location>
        <begin position="65"/>
        <end position="171"/>
    </location>
</feature>
<dbReference type="SUPFAM" id="SSF111369">
    <property type="entry name" value="HlyD-like secretion proteins"/>
    <property type="match status" value="1"/>
</dbReference>
<evidence type="ECO:0000313" key="7">
    <source>
        <dbReference type="Proteomes" id="UP000030101"/>
    </source>
</evidence>
<sequence>MKKTVMYGLMLFNILFLASCEGKKAEDSNQDQNGIKKVTVGEVVPDTVRVTEAFTANLEAYVTNKIAPQIPNRISKILVEVGQNVSQGQLLVTLDEANMTQQRLQLENMEADFKRIDELYAVGGISKAQWEAKKTALSVTRTAFKNLSQNTMLTSPVAGVVTQRNYDNGDMFAQIPILVIEQISPLKMRINVSEKHFSKIRKGIKVSLETDVYPEEEFGGVVALTYPTIDPKSRTFETEIEIKNANRKLRPGMYAKATLDFGTKPVLLVSDKAVNTLAGTNKKYVFIIENGTAIQRNLRLGNLYGNQYEVLEGLQNGDKVVTAGATNLKDGDKVEY</sequence>
<dbReference type="EMBL" id="JQZV01000013">
    <property type="protein sequence ID" value="KGN92061.1"/>
    <property type="molecule type" value="Genomic_DNA"/>
</dbReference>